<dbReference type="PANTHER" id="PTHR13778:SF47">
    <property type="entry name" value="LIPOPOLYSACCHARIDE 1,3-GALACTOSYLTRANSFERASE"/>
    <property type="match status" value="1"/>
</dbReference>
<evidence type="ECO:0000256" key="1">
    <source>
        <dbReference type="ARBA" id="ARBA00022676"/>
    </source>
</evidence>
<dbReference type="InterPro" id="IPR050748">
    <property type="entry name" value="Glycosyltrans_8_dom-fam"/>
</dbReference>
<dbReference type="EMBL" id="CP053586">
    <property type="protein sequence ID" value="WNZ25889.1"/>
    <property type="molecule type" value="Genomic_DNA"/>
</dbReference>
<dbReference type="PANTHER" id="PTHR13778">
    <property type="entry name" value="GLYCOSYLTRANSFERASE 8 DOMAIN-CONTAINING PROTEIN"/>
    <property type="match status" value="1"/>
</dbReference>
<dbReference type="Pfam" id="PF01501">
    <property type="entry name" value="Glyco_transf_8"/>
    <property type="match status" value="1"/>
</dbReference>
<dbReference type="RefSeq" id="WP_316432076.1">
    <property type="nucleotide sequence ID" value="NZ_CP053586.1"/>
</dbReference>
<dbReference type="GO" id="GO:0046872">
    <property type="term" value="F:metal ion binding"/>
    <property type="evidence" value="ECO:0007669"/>
    <property type="project" value="UniProtKB-KW"/>
</dbReference>
<evidence type="ECO:0000256" key="3">
    <source>
        <dbReference type="ARBA" id="ARBA00022723"/>
    </source>
</evidence>
<protein>
    <submittedName>
        <fullName evidence="4">Glycosyltransferase family 8 protein</fullName>
    </submittedName>
</protein>
<keyword evidence="3" id="KW-0479">Metal-binding</keyword>
<dbReference type="CDD" id="cd04194">
    <property type="entry name" value="GT8_A4GalT_like"/>
    <property type="match status" value="1"/>
</dbReference>
<evidence type="ECO:0000313" key="4">
    <source>
        <dbReference type="EMBL" id="WNZ25889.1"/>
    </source>
</evidence>
<reference evidence="4" key="1">
    <citation type="submission" date="2020-05" db="EMBL/GenBank/DDBJ databases">
        <authorList>
            <person name="Zhu T."/>
            <person name="Keshari N."/>
            <person name="Lu X."/>
        </authorList>
    </citation>
    <scope>NUCLEOTIDE SEQUENCE</scope>
    <source>
        <strain evidence="4">NK1-12</strain>
    </source>
</reference>
<gene>
    <name evidence="4" type="ORF">HJG54_25705</name>
</gene>
<keyword evidence="2" id="KW-0808">Transferase</keyword>
<dbReference type="SUPFAM" id="SSF53448">
    <property type="entry name" value="Nucleotide-diphospho-sugar transferases"/>
    <property type="match status" value="1"/>
</dbReference>
<keyword evidence="1" id="KW-0328">Glycosyltransferase</keyword>
<organism evidence="4">
    <name type="scientific">Leptolyngbya sp. NK1-12</name>
    <dbReference type="NCBI Taxonomy" id="2547451"/>
    <lineage>
        <taxon>Bacteria</taxon>
        <taxon>Bacillati</taxon>
        <taxon>Cyanobacteriota</taxon>
        <taxon>Cyanophyceae</taxon>
        <taxon>Leptolyngbyales</taxon>
        <taxon>Leptolyngbyaceae</taxon>
        <taxon>Leptolyngbya group</taxon>
        <taxon>Leptolyngbya</taxon>
    </lineage>
</organism>
<name>A0AA97AIT6_9CYAN</name>
<sequence length="334" mass="38600">MTKQIEPNQATFSPEAPTSISTQSQPIVLVCAADENYAMPMAVMVYSALSNLKNNQQKLLLYILDGGIWPATQQKVVNSLQQFKQLEINWTQPEPALFQDLSVTRYLTRTAYYRLLMPQVLPSHLNKAIYLDCDMIVQGDLTELWQMDLGEHYVLAVLDDNQPLVSMAVGLSNYRELGLNPNQKYFNSGLLVVNLKKWRVDNIGMKVIEHSKRNREYIRDADQDGLNAVFTGNWGELDPRWNQMPRIYTYESWQDSPYDQTQYELLKNNPLIIHYTNAPKPWRSGCQHPATSLFYAYLDQTAWSGWRDTWWRRVARKAQKGVGKVKRGLHRLGP</sequence>
<dbReference type="InterPro" id="IPR002495">
    <property type="entry name" value="Glyco_trans_8"/>
</dbReference>
<dbReference type="Gene3D" id="3.90.550.10">
    <property type="entry name" value="Spore Coat Polysaccharide Biosynthesis Protein SpsA, Chain A"/>
    <property type="match status" value="1"/>
</dbReference>
<dbReference type="GO" id="GO:0016757">
    <property type="term" value="F:glycosyltransferase activity"/>
    <property type="evidence" value="ECO:0007669"/>
    <property type="project" value="UniProtKB-KW"/>
</dbReference>
<proteinExistence type="predicted"/>
<evidence type="ECO:0000256" key="2">
    <source>
        <dbReference type="ARBA" id="ARBA00022679"/>
    </source>
</evidence>
<accession>A0AA97AIT6</accession>
<dbReference type="AlphaFoldDB" id="A0AA97AIT6"/>
<dbReference type="InterPro" id="IPR029044">
    <property type="entry name" value="Nucleotide-diphossugar_trans"/>
</dbReference>